<evidence type="ECO:0000256" key="1">
    <source>
        <dbReference type="SAM" id="MobiDB-lite"/>
    </source>
</evidence>
<name>A0A699ZZQ4_HAELA</name>
<evidence type="ECO:0000313" key="2">
    <source>
        <dbReference type="EMBL" id="GFH23998.1"/>
    </source>
</evidence>
<gene>
    <name evidence="2" type="ORF">HaLaN_21708</name>
</gene>
<reference evidence="2 3" key="1">
    <citation type="submission" date="2020-02" db="EMBL/GenBank/DDBJ databases">
        <title>Draft genome sequence of Haematococcus lacustris strain NIES-144.</title>
        <authorList>
            <person name="Morimoto D."/>
            <person name="Nakagawa S."/>
            <person name="Yoshida T."/>
            <person name="Sawayama S."/>
        </authorList>
    </citation>
    <scope>NUCLEOTIDE SEQUENCE [LARGE SCALE GENOMIC DNA]</scope>
    <source>
        <strain evidence="2 3">NIES-144</strain>
    </source>
</reference>
<dbReference type="Proteomes" id="UP000485058">
    <property type="component" value="Unassembled WGS sequence"/>
</dbReference>
<dbReference type="EMBL" id="BLLF01002415">
    <property type="protein sequence ID" value="GFH23998.1"/>
    <property type="molecule type" value="Genomic_DNA"/>
</dbReference>
<sequence length="83" mass="8318">ATALPASCSRAGSGQLPHPGPKGSACEPAGRSSAPEPGRVVVRQPSQQQHAPGACSRAEACPVAGRGSASWRWLEASWCGGAI</sequence>
<protein>
    <submittedName>
        <fullName evidence="2">Uncharacterized protein</fullName>
    </submittedName>
</protein>
<feature type="non-terminal residue" evidence="2">
    <location>
        <position position="1"/>
    </location>
</feature>
<organism evidence="2 3">
    <name type="scientific">Haematococcus lacustris</name>
    <name type="common">Green alga</name>
    <name type="synonym">Haematococcus pluvialis</name>
    <dbReference type="NCBI Taxonomy" id="44745"/>
    <lineage>
        <taxon>Eukaryota</taxon>
        <taxon>Viridiplantae</taxon>
        <taxon>Chlorophyta</taxon>
        <taxon>core chlorophytes</taxon>
        <taxon>Chlorophyceae</taxon>
        <taxon>CS clade</taxon>
        <taxon>Chlamydomonadales</taxon>
        <taxon>Haematococcaceae</taxon>
        <taxon>Haematococcus</taxon>
    </lineage>
</organism>
<comment type="caution">
    <text evidence="2">The sequence shown here is derived from an EMBL/GenBank/DDBJ whole genome shotgun (WGS) entry which is preliminary data.</text>
</comment>
<feature type="non-terminal residue" evidence="2">
    <location>
        <position position="83"/>
    </location>
</feature>
<accession>A0A699ZZQ4</accession>
<keyword evidence="3" id="KW-1185">Reference proteome</keyword>
<evidence type="ECO:0000313" key="3">
    <source>
        <dbReference type="Proteomes" id="UP000485058"/>
    </source>
</evidence>
<dbReference type="AlphaFoldDB" id="A0A699ZZQ4"/>
<feature type="region of interest" description="Disordered" evidence="1">
    <location>
        <begin position="1"/>
        <end position="38"/>
    </location>
</feature>
<proteinExistence type="predicted"/>